<feature type="compositionally biased region" description="Basic and acidic residues" evidence="1">
    <location>
        <begin position="299"/>
        <end position="314"/>
    </location>
</feature>
<feature type="region of interest" description="Disordered" evidence="1">
    <location>
        <begin position="394"/>
        <end position="414"/>
    </location>
</feature>
<dbReference type="GeneID" id="94424566"/>
<evidence type="ECO:0000256" key="1">
    <source>
        <dbReference type="SAM" id="MobiDB-lite"/>
    </source>
</evidence>
<dbReference type="SMART" id="SM00028">
    <property type="entry name" value="TPR"/>
    <property type="match status" value="2"/>
</dbReference>
<dbReference type="Gene3D" id="1.25.40.10">
    <property type="entry name" value="Tetratricopeptide repeat domain"/>
    <property type="match status" value="1"/>
</dbReference>
<dbReference type="OrthoDB" id="420195at2759"/>
<dbReference type="CDD" id="cd21377">
    <property type="entry name" value="CTWD_Cns1-like"/>
    <property type="match status" value="1"/>
</dbReference>
<feature type="region of interest" description="Disordered" evidence="1">
    <location>
        <begin position="1"/>
        <end position="79"/>
    </location>
</feature>
<gene>
    <name evidence="2" type="ORF">CSUI_001149</name>
</gene>
<dbReference type="InterPro" id="IPR019734">
    <property type="entry name" value="TPR_rpt"/>
</dbReference>
<dbReference type="RefSeq" id="XP_067926667.1">
    <property type="nucleotide sequence ID" value="XM_068061355.1"/>
</dbReference>
<proteinExistence type="predicted"/>
<dbReference type="Proteomes" id="UP000221165">
    <property type="component" value="Unassembled WGS sequence"/>
</dbReference>
<feature type="compositionally biased region" description="Basic and acidic residues" evidence="1">
    <location>
        <begin position="395"/>
        <end position="412"/>
    </location>
</feature>
<evidence type="ECO:0000313" key="3">
    <source>
        <dbReference type="Proteomes" id="UP000221165"/>
    </source>
</evidence>
<feature type="compositionally biased region" description="Pro residues" evidence="1">
    <location>
        <begin position="1"/>
        <end position="23"/>
    </location>
</feature>
<evidence type="ECO:0000313" key="2">
    <source>
        <dbReference type="EMBL" id="PHJ24995.1"/>
    </source>
</evidence>
<keyword evidence="3" id="KW-1185">Reference proteome</keyword>
<dbReference type="GO" id="GO:0006457">
    <property type="term" value="P:protein folding"/>
    <property type="evidence" value="ECO:0007669"/>
    <property type="project" value="TreeGrafter"/>
</dbReference>
<dbReference type="GO" id="GO:0005634">
    <property type="term" value="C:nucleus"/>
    <property type="evidence" value="ECO:0007669"/>
    <property type="project" value="TreeGrafter"/>
</dbReference>
<reference evidence="2 3" key="1">
    <citation type="journal article" date="2017" name="Int. J. Parasitol.">
        <title>The genome of the protozoan parasite Cystoisospora suis and a reverse vaccinology approach to identify vaccine candidates.</title>
        <authorList>
            <person name="Palmieri N."/>
            <person name="Shrestha A."/>
            <person name="Ruttkowski B."/>
            <person name="Beck T."/>
            <person name="Vogl C."/>
            <person name="Tomley F."/>
            <person name="Blake D.P."/>
            <person name="Joachim A."/>
        </authorList>
    </citation>
    <scope>NUCLEOTIDE SEQUENCE [LARGE SCALE GENOMIC DNA]</scope>
    <source>
        <strain evidence="2 3">Wien I</strain>
    </source>
</reference>
<organism evidence="2 3">
    <name type="scientific">Cystoisospora suis</name>
    <dbReference type="NCBI Taxonomy" id="483139"/>
    <lineage>
        <taxon>Eukaryota</taxon>
        <taxon>Sar</taxon>
        <taxon>Alveolata</taxon>
        <taxon>Apicomplexa</taxon>
        <taxon>Conoidasida</taxon>
        <taxon>Coccidia</taxon>
        <taxon>Eucoccidiorida</taxon>
        <taxon>Eimeriorina</taxon>
        <taxon>Sarcocystidae</taxon>
        <taxon>Cystoisospora</taxon>
    </lineage>
</organism>
<dbReference type="InterPro" id="IPR011990">
    <property type="entry name" value="TPR-like_helical_dom_sf"/>
</dbReference>
<feature type="region of interest" description="Disordered" evidence="1">
    <location>
        <begin position="144"/>
        <end position="184"/>
    </location>
</feature>
<dbReference type="EMBL" id="MIGC01000455">
    <property type="protein sequence ID" value="PHJ24995.1"/>
    <property type="molecule type" value="Genomic_DNA"/>
</dbReference>
<dbReference type="AlphaFoldDB" id="A0A2C6LDB2"/>
<dbReference type="GO" id="GO:0005829">
    <property type="term" value="C:cytosol"/>
    <property type="evidence" value="ECO:0007669"/>
    <property type="project" value="TreeGrafter"/>
</dbReference>
<dbReference type="GO" id="GO:0051879">
    <property type="term" value="F:Hsp90 protein binding"/>
    <property type="evidence" value="ECO:0007669"/>
    <property type="project" value="TreeGrafter"/>
</dbReference>
<protein>
    <submittedName>
        <fullName evidence="2">Tetratricopeptide repeat-containing protein</fullName>
    </submittedName>
</protein>
<dbReference type="PANTHER" id="PTHR46035">
    <property type="entry name" value="TETRATRICOPEPTIDE REPEAT PROTEIN 4"/>
    <property type="match status" value="1"/>
</dbReference>
<feature type="compositionally biased region" description="Low complexity" evidence="1">
    <location>
        <begin position="24"/>
        <end position="34"/>
    </location>
</feature>
<sequence>MSPPTPTSSSSPPPSSSSSPPPSSSSSSPLPSSSPKKEASKEVQPPSPTPSTTLTPPRPPSSSSQAIREDEEDEDGLYDWNVSPEYLKHLQEKYKDENFPLFMDDDLPKNIEENPHLLALQQLAYDGETPKTVAERCKADGNAWLQGKHEEQIEEEEKEKNRKKNDQGQREGEEKEEEKKIKRRRGYSAHMALQSYTRGLEQRCEDEVLNSLLLSNRAQCHLILGDLVACINDCRQAIRKHPQNIRAYYRASRASFLLELYRQSAAFATKGLELDPANPDFLKLKDEAEACLHARHERRKKLEEEEKKAEETNRRKGAKQTLSPLSILSKREDEDQEKKKANVILKKEDVFSSVLFFTVMLLFDEYMVTETITDFDERRTLRFYLIHMFPASSSSEKKRETENPEGDKTSQKEEEEEGVCVKYVEWDKDRKYTVDALAAYYECSMPGDMLYKISLDVSLQDILFTVKRIAGLPIFHMLVEGSPAEKTFLKDAMVEILHPPDVVIDPPSF</sequence>
<feature type="region of interest" description="Disordered" evidence="1">
    <location>
        <begin position="299"/>
        <end position="333"/>
    </location>
</feature>
<feature type="compositionally biased region" description="Basic and acidic residues" evidence="1">
    <location>
        <begin position="158"/>
        <end position="180"/>
    </location>
</feature>
<comment type="caution">
    <text evidence="2">The sequence shown here is derived from an EMBL/GenBank/DDBJ whole genome shotgun (WGS) entry which is preliminary data.</text>
</comment>
<dbReference type="PANTHER" id="PTHR46035:SF1">
    <property type="entry name" value="TETRATRICOPEPTIDE REPEAT PROTEIN 4"/>
    <property type="match status" value="1"/>
</dbReference>
<accession>A0A2C6LDB2</accession>
<dbReference type="VEuPathDB" id="ToxoDB:CSUI_001149"/>
<name>A0A2C6LDB2_9APIC</name>
<dbReference type="SUPFAM" id="SSF48452">
    <property type="entry name" value="TPR-like"/>
    <property type="match status" value="1"/>
</dbReference>
<dbReference type="GO" id="GO:0030544">
    <property type="term" value="F:Hsp70 protein binding"/>
    <property type="evidence" value="ECO:0007669"/>
    <property type="project" value="TreeGrafter"/>
</dbReference>